<evidence type="ECO:0000256" key="1">
    <source>
        <dbReference type="ARBA" id="ARBA00004123"/>
    </source>
</evidence>
<dbReference type="CDD" id="cd16292">
    <property type="entry name" value="CPSF3-like_MBL-fold"/>
    <property type="match status" value="1"/>
</dbReference>
<evidence type="ECO:0000256" key="5">
    <source>
        <dbReference type="ARBA" id="ARBA00022759"/>
    </source>
</evidence>
<keyword evidence="3" id="KW-0507">mRNA processing</keyword>
<evidence type="ECO:0000259" key="11">
    <source>
        <dbReference type="SMART" id="SM01098"/>
    </source>
</evidence>
<sequence length="878" mass="95378">MTSKRSHSALNTATEDDDPIDPSDELKFTALGGGNEVGRSCHIIEYKGKTVMLDAGVHPAYEGFATLPFYDEFDLSTVDVLLITHFHMDHAASLPYVLAKTNFAGKVYMTHPTKAFYKHIMQDSVRVQNTYASSNGTDGSVAQLYNEQDLLTTLPLIQTISFNTTHTHNGIRFTPYPAGHVLGACMYLVEIAGLNILFTGDYSRESDRHLIPASVPKGVRIDCLITESTFGVSTHTPRQEREASLMKSVTGILNRGGRALLPVFAIGRAQELLLILEEYWHRHADYQKFPIYYASSLARKCMVIYQTYIDSMNENIRNKLTAAAAAAASGGANSFDQTTGNPISTAGPWDFQFIRSLKDLSRFDDIGPCVMLASPGMLQNGVSRTLLERWAPESKNGVVITGYSVEGTMAKQIMLEPDSIPAVMTNRAPVGGPLGPKRPGGAGADGEKVMIPRRCTVQEYSFAAHVDGSENRKFIEEVDAPVVILVHGEKHNMARLKSRLLSANKKWTVYSPVNCEEVRIPFRQDKIVRVVGRLASDIVPPTLLLPSPPASDGDAEDAEAKRQKLQEEHVQSKILSGVLVQNDFKLSLMAPEDLKEYAGLATTTIICRQRLSLASASIELIRWALEGTFGNIDVSITGKQTNGNGIKEEEDATINGDEHTGEATTMSIIGDAVRLICHSPSSSQSGVCGELELEWEGNALNDSIADAVMAVLLSVESSPAAVKQSSRLHGHHHHHGTNGHAADDNDSDAATQNPYANITPDAKLSRMMMFLEAQFGEDAITPIAEPPLPRPASADGIKDEPMQDAEESEEDVAAVQKQELARLHALGIPVPGLLIKVDKHIAKVWLEGGDVECANKSLGDRVRAVVERGFGTVGGIGI</sequence>
<dbReference type="AlphaFoldDB" id="A0A9P4UKZ5"/>
<organism evidence="12 13">
    <name type="scientific">Polychaeton citri CBS 116435</name>
    <dbReference type="NCBI Taxonomy" id="1314669"/>
    <lineage>
        <taxon>Eukaryota</taxon>
        <taxon>Fungi</taxon>
        <taxon>Dikarya</taxon>
        <taxon>Ascomycota</taxon>
        <taxon>Pezizomycotina</taxon>
        <taxon>Dothideomycetes</taxon>
        <taxon>Dothideomycetidae</taxon>
        <taxon>Capnodiales</taxon>
        <taxon>Capnodiaceae</taxon>
        <taxon>Polychaeton</taxon>
    </lineage>
</organism>
<dbReference type="GO" id="GO:0006397">
    <property type="term" value="P:mRNA processing"/>
    <property type="evidence" value="ECO:0007669"/>
    <property type="project" value="UniProtKB-KW"/>
</dbReference>
<dbReference type="Pfam" id="PF00753">
    <property type="entry name" value="Lactamase_B"/>
    <property type="match status" value="1"/>
</dbReference>
<keyword evidence="6" id="KW-0378">Hydrolase</keyword>
<dbReference type="FunFam" id="3.40.50.10890:FF:000004">
    <property type="entry name" value="Cleavage and polyadenylation specifity factor"/>
    <property type="match status" value="1"/>
</dbReference>
<dbReference type="Pfam" id="PF10996">
    <property type="entry name" value="Beta-Casp"/>
    <property type="match status" value="1"/>
</dbReference>
<evidence type="ECO:0000256" key="4">
    <source>
        <dbReference type="ARBA" id="ARBA00022722"/>
    </source>
</evidence>
<dbReference type="GO" id="GO:0004521">
    <property type="term" value="F:RNA endonuclease activity"/>
    <property type="evidence" value="ECO:0007669"/>
    <property type="project" value="TreeGrafter"/>
</dbReference>
<dbReference type="Proteomes" id="UP000799441">
    <property type="component" value="Unassembled WGS sequence"/>
</dbReference>
<reference evidence="12" key="1">
    <citation type="journal article" date="2020" name="Stud. Mycol.">
        <title>101 Dothideomycetes genomes: a test case for predicting lifestyles and emergence of pathogens.</title>
        <authorList>
            <person name="Haridas S."/>
            <person name="Albert R."/>
            <person name="Binder M."/>
            <person name="Bloem J."/>
            <person name="Labutti K."/>
            <person name="Salamov A."/>
            <person name="Andreopoulos B."/>
            <person name="Baker S."/>
            <person name="Barry K."/>
            <person name="Bills G."/>
            <person name="Bluhm B."/>
            <person name="Cannon C."/>
            <person name="Castanera R."/>
            <person name="Culley D."/>
            <person name="Daum C."/>
            <person name="Ezra D."/>
            <person name="Gonzalez J."/>
            <person name="Henrissat B."/>
            <person name="Kuo A."/>
            <person name="Liang C."/>
            <person name="Lipzen A."/>
            <person name="Lutzoni F."/>
            <person name="Magnuson J."/>
            <person name="Mondo S."/>
            <person name="Nolan M."/>
            <person name="Ohm R."/>
            <person name="Pangilinan J."/>
            <person name="Park H.-J."/>
            <person name="Ramirez L."/>
            <person name="Alfaro M."/>
            <person name="Sun H."/>
            <person name="Tritt A."/>
            <person name="Yoshinaga Y."/>
            <person name="Zwiers L.-H."/>
            <person name="Turgeon B."/>
            <person name="Goodwin S."/>
            <person name="Spatafora J."/>
            <person name="Crous P."/>
            <person name="Grigoriev I."/>
        </authorList>
    </citation>
    <scope>NUCLEOTIDE SEQUENCE</scope>
    <source>
        <strain evidence="12">CBS 116435</strain>
    </source>
</reference>
<accession>A0A9P4UKZ5</accession>
<dbReference type="GO" id="GO:0005847">
    <property type="term" value="C:mRNA cleavage and polyadenylation specificity factor complex"/>
    <property type="evidence" value="ECO:0007669"/>
    <property type="project" value="TreeGrafter"/>
</dbReference>
<proteinExistence type="inferred from homology"/>
<keyword evidence="5" id="KW-0255">Endonuclease</keyword>
<dbReference type="SMART" id="SM01027">
    <property type="entry name" value="Beta-Casp"/>
    <property type="match status" value="1"/>
</dbReference>
<dbReference type="SMART" id="SM01098">
    <property type="entry name" value="CPSF73-100_C"/>
    <property type="match status" value="1"/>
</dbReference>
<dbReference type="PANTHER" id="PTHR11203:SF11">
    <property type="entry name" value="CLEAVAGE AND POLYADENYLATION SPECIFICITY FACTOR SUBUNIT 3"/>
    <property type="match status" value="1"/>
</dbReference>
<dbReference type="GO" id="GO:0003723">
    <property type="term" value="F:RNA binding"/>
    <property type="evidence" value="ECO:0007669"/>
    <property type="project" value="TreeGrafter"/>
</dbReference>
<dbReference type="Gene3D" id="3.40.50.10890">
    <property type="match status" value="1"/>
</dbReference>
<evidence type="ECO:0000256" key="2">
    <source>
        <dbReference type="ARBA" id="ARBA00010624"/>
    </source>
</evidence>
<dbReference type="InterPro" id="IPR050698">
    <property type="entry name" value="MBL"/>
</dbReference>
<dbReference type="InterPro" id="IPR001279">
    <property type="entry name" value="Metallo-B-lactamas"/>
</dbReference>
<keyword evidence="7" id="KW-0539">Nucleus</keyword>
<feature type="compositionally biased region" description="Acidic residues" evidence="8">
    <location>
        <begin position="14"/>
        <end position="23"/>
    </location>
</feature>
<dbReference type="PANTHER" id="PTHR11203">
    <property type="entry name" value="CLEAVAGE AND POLYADENYLATION SPECIFICITY FACTOR FAMILY MEMBER"/>
    <property type="match status" value="1"/>
</dbReference>
<comment type="caution">
    <text evidence="12">The sequence shown here is derived from an EMBL/GenBank/DDBJ whole genome shotgun (WGS) entry which is preliminary data.</text>
</comment>
<keyword evidence="4" id="KW-0540">Nuclease</keyword>
<name>A0A9P4UKZ5_9PEZI</name>
<evidence type="ECO:0000313" key="13">
    <source>
        <dbReference type="Proteomes" id="UP000799441"/>
    </source>
</evidence>
<evidence type="ECO:0008006" key="14">
    <source>
        <dbReference type="Google" id="ProtNLM"/>
    </source>
</evidence>
<dbReference type="InterPro" id="IPR021718">
    <property type="entry name" value="CPSF73-100_C"/>
</dbReference>
<dbReference type="Pfam" id="PF07521">
    <property type="entry name" value="RMMBL"/>
    <property type="match status" value="1"/>
</dbReference>
<dbReference type="InterPro" id="IPR022712">
    <property type="entry name" value="Beta_Casp"/>
</dbReference>
<dbReference type="Pfam" id="PF11718">
    <property type="entry name" value="CPSF73-100_C"/>
    <property type="match status" value="1"/>
</dbReference>
<keyword evidence="13" id="KW-1185">Reference proteome</keyword>
<feature type="compositionally biased region" description="Basic residues" evidence="8">
    <location>
        <begin position="726"/>
        <end position="737"/>
    </location>
</feature>
<dbReference type="Gene3D" id="3.60.15.10">
    <property type="entry name" value="Ribonuclease Z/Hydroxyacylglutathione hydrolase-like"/>
    <property type="match status" value="1"/>
</dbReference>
<dbReference type="InterPro" id="IPR011108">
    <property type="entry name" value="RMMBL"/>
</dbReference>
<feature type="domain" description="Pre-mRNA 3'-end-processing endonuclease polyadenylation factor C-term" evidence="11">
    <location>
        <begin position="571"/>
        <end position="876"/>
    </location>
</feature>
<evidence type="ECO:0000256" key="7">
    <source>
        <dbReference type="ARBA" id="ARBA00023242"/>
    </source>
</evidence>
<dbReference type="InterPro" id="IPR036866">
    <property type="entry name" value="RibonucZ/Hydroxyglut_hydro"/>
</dbReference>
<dbReference type="SUPFAM" id="SSF56281">
    <property type="entry name" value="Metallo-hydrolase/oxidoreductase"/>
    <property type="match status" value="1"/>
</dbReference>
<comment type="subcellular location">
    <subcellularLocation>
        <location evidence="1">Nucleus</location>
    </subcellularLocation>
</comment>
<evidence type="ECO:0000259" key="10">
    <source>
        <dbReference type="SMART" id="SM01027"/>
    </source>
</evidence>
<evidence type="ECO:0000256" key="3">
    <source>
        <dbReference type="ARBA" id="ARBA00022664"/>
    </source>
</evidence>
<evidence type="ECO:0000256" key="8">
    <source>
        <dbReference type="SAM" id="MobiDB-lite"/>
    </source>
</evidence>
<gene>
    <name evidence="12" type="ORF">K431DRAFT_288664</name>
</gene>
<protein>
    <recommendedName>
        <fullName evidence="14">Metallo-hydrolase/oxidoreductase</fullName>
    </recommendedName>
</protein>
<feature type="domain" description="Beta-Casp" evidence="10">
    <location>
        <begin position="269"/>
        <end position="413"/>
    </location>
</feature>
<feature type="region of interest" description="Disordered" evidence="8">
    <location>
        <begin position="722"/>
        <end position="756"/>
    </location>
</feature>
<evidence type="ECO:0000256" key="6">
    <source>
        <dbReference type="ARBA" id="ARBA00022801"/>
    </source>
</evidence>
<dbReference type="GO" id="GO:0004534">
    <property type="term" value="F:5'-3' RNA exonuclease activity"/>
    <property type="evidence" value="ECO:0007669"/>
    <property type="project" value="TreeGrafter"/>
</dbReference>
<evidence type="ECO:0000313" key="12">
    <source>
        <dbReference type="EMBL" id="KAF2717283.1"/>
    </source>
</evidence>
<feature type="region of interest" description="Disordered" evidence="8">
    <location>
        <begin position="1"/>
        <end position="23"/>
    </location>
</feature>
<comment type="similarity">
    <text evidence="2">Belongs to the metallo-beta-lactamase superfamily. RNA-metabolizing metallo-beta-lactamase-like family. CPSF2/YSH1 subfamily.</text>
</comment>
<dbReference type="OrthoDB" id="10249535at2759"/>
<evidence type="ECO:0000259" key="9">
    <source>
        <dbReference type="SMART" id="SM00849"/>
    </source>
</evidence>
<dbReference type="SMART" id="SM00849">
    <property type="entry name" value="Lactamase_B"/>
    <property type="match status" value="1"/>
</dbReference>
<feature type="domain" description="Metallo-beta-lactamase" evidence="9">
    <location>
        <begin position="38"/>
        <end position="252"/>
    </location>
</feature>
<dbReference type="EMBL" id="MU003847">
    <property type="protein sequence ID" value="KAF2717283.1"/>
    <property type="molecule type" value="Genomic_DNA"/>
</dbReference>